<keyword evidence="4" id="KW-1185">Reference proteome</keyword>
<organism evidence="3 4">
    <name type="scientific">Tetrapyrgos nigripes</name>
    <dbReference type="NCBI Taxonomy" id="182062"/>
    <lineage>
        <taxon>Eukaryota</taxon>
        <taxon>Fungi</taxon>
        <taxon>Dikarya</taxon>
        <taxon>Basidiomycota</taxon>
        <taxon>Agaricomycotina</taxon>
        <taxon>Agaricomycetes</taxon>
        <taxon>Agaricomycetidae</taxon>
        <taxon>Agaricales</taxon>
        <taxon>Marasmiineae</taxon>
        <taxon>Marasmiaceae</taxon>
        <taxon>Tetrapyrgos</taxon>
    </lineage>
</organism>
<dbReference type="InterPro" id="IPR032675">
    <property type="entry name" value="LRR_dom_sf"/>
</dbReference>
<reference evidence="3 4" key="1">
    <citation type="journal article" date="2020" name="ISME J.">
        <title>Uncovering the hidden diversity of litter-decomposition mechanisms in mushroom-forming fungi.</title>
        <authorList>
            <person name="Floudas D."/>
            <person name="Bentzer J."/>
            <person name="Ahren D."/>
            <person name="Johansson T."/>
            <person name="Persson P."/>
            <person name="Tunlid A."/>
        </authorList>
    </citation>
    <scope>NUCLEOTIDE SEQUENCE [LARGE SCALE GENOMIC DNA]</scope>
    <source>
        <strain evidence="3 4">CBS 291.85</strain>
    </source>
</reference>
<gene>
    <name evidence="3" type="ORF">D9758_008263</name>
</gene>
<comment type="caution">
    <text evidence="3">The sequence shown here is derived from an EMBL/GenBank/DDBJ whole genome shotgun (WGS) entry which is preliminary data.</text>
</comment>
<feature type="coiled-coil region" evidence="1">
    <location>
        <begin position="36"/>
        <end position="63"/>
    </location>
</feature>
<name>A0A8H5LF58_9AGAR</name>
<proteinExistence type="predicted"/>
<evidence type="ECO:0000313" key="3">
    <source>
        <dbReference type="EMBL" id="KAF5356525.1"/>
    </source>
</evidence>
<dbReference type="Gene3D" id="1.20.1280.50">
    <property type="match status" value="1"/>
</dbReference>
<keyword evidence="1" id="KW-0175">Coiled coil</keyword>
<feature type="domain" description="F-box" evidence="2">
    <location>
        <begin position="76"/>
        <end position="130"/>
    </location>
</feature>
<dbReference type="Proteomes" id="UP000559256">
    <property type="component" value="Unassembled WGS sequence"/>
</dbReference>
<evidence type="ECO:0000259" key="2">
    <source>
        <dbReference type="Pfam" id="PF12937"/>
    </source>
</evidence>
<dbReference type="AlphaFoldDB" id="A0A8H5LF58"/>
<evidence type="ECO:0000313" key="4">
    <source>
        <dbReference type="Proteomes" id="UP000559256"/>
    </source>
</evidence>
<dbReference type="Gene3D" id="3.80.10.10">
    <property type="entry name" value="Ribonuclease Inhibitor"/>
    <property type="match status" value="1"/>
</dbReference>
<dbReference type="EMBL" id="JAACJM010000054">
    <property type="protein sequence ID" value="KAF5356525.1"/>
    <property type="molecule type" value="Genomic_DNA"/>
</dbReference>
<accession>A0A8H5LF58</accession>
<dbReference type="OrthoDB" id="3221235at2759"/>
<dbReference type="Pfam" id="PF12937">
    <property type="entry name" value="F-box-like"/>
    <property type="match status" value="1"/>
</dbReference>
<sequence>MTTATTTTTLDSPFSHLLSSNYAASDSDVPCVKAIINSSSNTLRRLNSEIRELEQKRDSVQTCIDVHRALLSPSRRLPVEILSEIFAHCLPRDRNPNCSQSEAPILLGRVCRTWRHVSLSTPSLWASIHIVIPILASRSVLRSVIDARREGVETWLGRSGSLPLSVSVFSEWSSTPLTYGSPDNFPERIRLLLDCIFQRSNRWHTVQFHLNNDCTSILSECWPWGGTKELPLLHTFKMGLSVDAWGSFPNFKSEWLAKAPRLQRLSLRDGDFEWFLTGQSSWAQITHLELQVPNVRLSSIIKGLRQCSHLQSLTVHGLCVREDTLPDSIQTISLPSLRSLSIAGRIGLTDYTNPVDVRNIFAYLDAPALRCLRANINREGRFECIPFIGLLGPGNQIEELDISFQEDLLDDILSLLPNLSIARIRPRWLDNTLLHRLTSSPGPDEPLCPSLTQLYLLGKNTTINDEHLLLDLARSRWNSGILSSSHTTARHGGIARLDVFHVLLNQYEQIPSLRDQLQELRNQGMDIIFAYREEESMDPSSGQVADEDNIDPYITHSRYSDQISNGMIRKHSWWLWD</sequence>
<protein>
    <recommendedName>
        <fullName evidence="2">F-box domain-containing protein</fullName>
    </recommendedName>
</protein>
<dbReference type="InterPro" id="IPR001810">
    <property type="entry name" value="F-box_dom"/>
</dbReference>
<evidence type="ECO:0000256" key="1">
    <source>
        <dbReference type="SAM" id="Coils"/>
    </source>
</evidence>
<dbReference type="SUPFAM" id="SSF52047">
    <property type="entry name" value="RNI-like"/>
    <property type="match status" value="1"/>
</dbReference>